<name>A0ABW2YES3_9GAMM</name>
<organism evidence="2 3">
    <name type="scientific">Lysobacter brunescens</name>
    <dbReference type="NCBI Taxonomy" id="262323"/>
    <lineage>
        <taxon>Bacteria</taxon>
        <taxon>Pseudomonadati</taxon>
        <taxon>Pseudomonadota</taxon>
        <taxon>Gammaproteobacteria</taxon>
        <taxon>Lysobacterales</taxon>
        <taxon>Lysobacteraceae</taxon>
        <taxon>Lysobacter</taxon>
    </lineage>
</organism>
<dbReference type="SUPFAM" id="SSF52833">
    <property type="entry name" value="Thioredoxin-like"/>
    <property type="match status" value="1"/>
</dbReference>
<sequence>MTTPDPSRRNRNRLALIAIFAMFFGGFLVAGLLRFSGWRPEGMKNHGELLDPPGDLRQVVPTLVDGGEYRWNPGERMWRIVVAAPPGCDAPCVKLTQDLELVRELFAQRADHVHLLWIGEFPEKGLRSPALRLLRDEPALRAGLPRVDDPKGVPVYVIDPNGFVILRYAPGFDPGHLRTDVARLLKLK</sequence>
<dbReference type="EMBL" id="JBHTIF010000001">
    <property type="protein sequence ID" value="MFD0725745.1"/>
    <property type="molecule type" value="Genomic_DNA"/>
</dbReference>
<dbReference type="InterPro" id="IPR036249">
    <property type="entry name" value="Thioredoxin-like_sf"/>
</dbReference>
<dbReference type="RefSeq" id="WP_386823330.1">
    <property type="nucleotide sequence ID" value="NZ_JBHTIF010000001.1"/>
</dbReference>
<feature type="transmembrane region" description="Helical" evidence="1">
    <location>
        <begin position="14"/>
        <end position="35"/>
    </location>
</feature>
<dbReference type="Proteomes" id="UP001597110">
    <property type="component" value="Unassembled WGS sequence"/>
</dbReference>
<proteinExistence type="predicted"/>
<comment type="caution">
    <text evidence="2">The sequence shown here is derived from an EMBL/GenBank/DDBJ whole genome shotgun (WGS) entry which is preliminary data.</text>
</comment>
<keyword evidence="1" id="KW-0812">Transmembrane</keyword>
<keyword evidence="1" id="KW-0472">Membrane</keyword>
<evidence type="ECO:0008006" key="4">
    <source>
        <dbReference type="Google" id="ProtNLM"/>
    </source>
</evidence>
<evidence type="ECO:0000313" key="2">
    <source>
        <dbReference type="EMBL" id="MFD0725745.1"/>
    </source>
</evidence>
<protein>
    <recommendedName>
        <fullName evidence="4">Thioredoxin domain-containing protein</fullName>
    </recommendedName>
</protein>
<reference evidence="3" key="1">
    <citation type="journal article" date="2019" name="Int. J. Syst. Evol. Microbiol.">
        <title>The Global Catalogue of Microorganisms (GCM) 10K type strain sequencing project: providing services to taxonomists for standard genome sequencing and annotation.</title>
        <authorList>
            <consortium name="The Broad Institute Genomics Platform"/>
            <consortium name="The Broad Institute Genome Sequencing Center for Infectious Disease"/>
            <person name="Wu L."/>
            <person name="Ma J."/>
        </authorList>
    </citation>
    <scope>NUCLEOTIDE SEQUENCE [LARGE SCALE GENOMIC DNA]</scope>
    <source>
        <strain evidence="3">CCUG 55585</strain>
    </source>
</reference>
<keyword evidence="3" id="KW-1185">Reference proteome</keyword>
<keyword evidence="1" id="KW-1133">Transmembrane helix</keyword>
<accession>A0ABW2YES3</accession>
<gene>
    <name evidence="2" type="ORF">ACFQ0E_09050</name>
</gene>
<evidence type="ECO:0000256" key="1">
    <source>
        <dbReference type="SAM" id="Phobius"/>
    </source>
</evidence>
<evidence type="ECO:0000313" key="3">
    <source>
        <dbReference type="Proteomes" id="UP001597110"/>
    </source>
</evidence>